<evidence type="ECO:0000256" key="2">
    <source>
        <dbReference type="SAM" id="SignalP"/>
    </source>
</evidence>
<feature type="chain" id="PRO_5026655362" evidence="2">
    <location>
        <begin position="26"/>
        <end position="314"/>
    </location>
</feature>
<organism evidence="3 4">
    <name type="scientific">Elaeis guineensis var. tenera</name>
    <name type="common">Oil palm</name>
    <dbReference type="NCBI Taxonomy" id="51953"/>
    <lineage>
        <taxon>Eukaryota</taxon>
        <taxon>Viridiplantae</taxon>
        <taxon>Streptophyta</taxon>
        <taxon>Embryophyta</taxon>
        <taxon>Tracheophyta</taxon>
        <taxon>Spermatophyta</taxon>
        <taxon>Magnoliopsida</taxon>
        <taxon>Liliopsida</taxon>
        <taxon>Arecaceae</taxon>
        <taxon>Arecoideae</taxon>
        <taxon>Cocoseae</taxon>
        <taxon>Elaeidinae</taxon>
        <taxon>Elaeis</taxon>
    </lineage>
</organism>
<dbReference type="Proteomes" id="UP000504607">
    <property type="component" value="Chromosome 3"/>
</dbReference>
<protein>
    <submittedName>
        <fullName evidence="4">Uncharacterized protein LOC105041882</fullName>
    </submittedName>
</protein>
<feature type="region of interest" description="Disordered" evidence="1">
    <location>
        <begin position="205"/>
        <end position="232"/>
    </location>
</feature>
<dbReference type="InParanoid" id="A0A6J0PG99"/>
<dbReference type="RefSeq" id="XP_019704627.1">
    <property type="nucleotide sequence ID" value="XM_019849068.2"/>
</dbReference>
<keyword evidence="3" id="KW-1185">Reference proteome</keyword>
<evidence type="ECO:0000256" key="1">
    <source>
        <dbReference type="SAM" id="MobiDB-lite"/>
    </source>
</evidence>
<gene>
    <name evidence="4" type="primary">LOC105041882</name>
</gene>
<keyword evidence="2" id="KW-0732">Signal</keyword>
<dbReference type="AlphaFoldDB" id="A0A6J0PG99"/>
<sequence>MAFMMGIRLAVAGAAFIIAHETTKATKEKLRQWVADKFASRSSDPAPQPPNSCDAGRTAVNEGGDFVNGGTPADIQEPTLSPVVVTENAVNGERPAHLEEPTVTAVNVTENVVEGDLTVELEQSQPNQDNAINVPVSRDFPSHLDAQSNAVNGDVTVELPQRHGVNPTREAPVVVVVDAVSLEATGVHRTVDDVDNAIRVDKTRAMDESRQTDMDELAQDVPEPAPPPDQGTRRSFMAAAVNAVKGWARSLFNWPTAIKVYVLGPERDKIRRILVNVGFRVMESVILDPLLGRHKVVRKIYNILKNEFWNSWCW</sequence>
<name>A0A6J0PG99_ELAGV</name>
<proteinExistence type="predicted"/>
<reference evidence="4" key="1">
    <citation type="submission" date="2025-08" db="UniProtKB">
        <authorList>
            <consortium name="RefSeq"/>
        </authorList>
    </citation>
    <scope>IDENTIFICATION</scope>
</reference>
<feature type="signal peptide" evidence="2">
    <location>
        <begin position="1"/>
        <end position="25"/>
    </location>
</feature>
<dbReference type="OrthoDB" id="781259at2759"/>
<accession>A0A6J0PG99</accession>
<evidence type="ECO:0000313" key="4">
    <source>
        <dbReference type="RefSeq" id="XP_019704627.1"/>
    </source>
</evidence>
<evidence type="ECO:0000313" key="3">
    <source>
        <dbReference type="Proteomes" id="UP000504607"/>
    </source>
</evidence>